<keyword evidence="3" id="KW-1185">Reference proteome</keyword>
<gene>
    <name evidence="2" type="ORF">PanWU01x14_030640</name>
</gene>
<dbReference type="InterPro" id="IPR039690">
    <property type="entry name" value="SNRNP25"/>
</dbReference>
<dbReference type="SUPFAM" id="SSF54236">
    <property type="entry name" value="Ubiquitin-like"/>
    <property type="match status" value="1"/>
</dbReference>
<accession>A0A2P5DUT9</accession>
<sequence>MQDDVVGQGLPLPEGCPLHLNDAFRRSLFAYHRLPQQLLKLSILKLDGSFFEVQVPKTATVAELKKAVKGVFSQQPEDKEIKISWSHVWGNFCLCYKGQKLINDKAYIRLLGIKDGDQLHFVQHLWIKYEREKRRVTKHRSFSGYYEQGTNVLWNNYT</sequence>
<dbReference type="PANTHER" id="PTHR14942">
    <property type="entry name" value="U11/U12 SMALL NUCLEAR RIBONUCLEOPROTEIN 25 KDA PROTEIN"/>
    <property type="match status" value="1"/>
</dbReference>
<dbReference type="AlphaFoldDB" id="A0A2P5DUT9"/>
<evidence type="ECO:0000259" key="1">
    <source>
        <dbReference type="Pfam" id="PF18036"/>
    </source>
</evidence>
<organism evidence="2 3">
    <name type="scientific">Parasponia andersonii</name>
    <name type="common">Sponia andersonii</name>
    <dbReference type="NCBI Taxonomy" id="3476"/>
    <lineage>
        <taxon>Eukaryota</taxon>
        <taxon>Viridiplantae</taxon>
        <taxon>Streptophyta</taxon>
        <taxon>Embryophyta</taxon>
        <taxon>Tracheophyta</taxon>
        <taxon>Spermatophyta</taxon>
        <taxon>Magnoliopsida</taxon>
        <taxon>eudicotyledons</taxon>
        <taxon>Gunneridae</taxon>
        <taxon>Pentapetalae</taxon>
        <taxon>rosids</taxon>
        <taxon>fabids</taxon>
        <taxon>Rosales</taxon>
        <taxon>Cannabaceae</taxon>
        <taxon>Parasponia</taxon>
    </lineage>
</organism>
<comment type="caution">
    <text evidence="2">The sequence shown here is derived from an EMBL/GenBank/DDBJ whole genome shotgun (WGS) entry which is preliminary data.</text>
</comment>
<dbReference type="InterPro" id="IPR040610">
    <property type="entry name" value="SNRNP25_ubiquitin"/>
</dbReference>
<reference evidence="3" key="1">
    <citation type="submission" date="2016-06" db="EMBL/GenBank/DDBJ databases">
        <title>Parallel loss of symbiosis genes in relatives of nitrogen-fixing non-legume Parasponia.</title>
        <authorList>
            <person name="Van Velzen R."/>
            <person name="Holmer R."/>
            <person name="Bu F."/>
            <person name="Rutten L."/>
            <person name="Van Zeijl A."/>
            <person name="Liu W."/>
            <person name="Santuari L."/>
            <person name="Cao Q."/>
            <person name="Sharma T."/>
            <person name="Shen D."/>
            <person name="Roswanjaya Y."/>
            <person name="Wardhani T."/>
            <person name="Kalhor M.S."/>
            <person name="Jansen J."/>
            <person name="Van den Hoogen J."/>
            <person name="Gungor B."/>
            <person name="Hartog M."/>
            <person name="Hontelez J."/>
            <person name="Verver J."/>
            <person name="Yang W.-C."/>
            <person name="Schijlen E."/>
            <person name="Repin R."/>
            <person name="Schilthuizen M."/>
            <person name="Schranz E."/>
            <person name="Heidstra R."/>
            <person name="Miyata K."/>
            <person name="Fedorova E."/>
            <person name="Kohlen W."/>
            <person name="Bisseling T."/>
            <person name="Smit S."/>
            <person name="Geurts R."/>
        </authorList>
    </citation>
    <scope>NUCLEOTIDE SEQUENCE [LARGE SCALE GENOMIC DNA]</scope>
    <source>
        <strain evidence="3">cv. WU1-14</strain>
    </source>
</reference>
<dbReference type="Proteomes" id="UP000237105">
    <property type="component" value="Unassembled WGS sequence"/>
</dbReference>
<dbReference type="EMBL" id="JXTB01000015">
    <property type="protein sequence ID" value="PON77055.1"/>
    <property type="molecule type" value="Genomic_DNA"/>
</dbReference>
<dbReference type="GO" id="GO:0000398">
    <property type="term" value="P:mRNA splicing, via spliceosome"/>
    <property type="evidence" value="ECO:0007669"/>
    <property type="project" value="InterPro"/>
</dbReference>
<dbReference type="Gene3D" id="3.10.20.90">
    <property type="entry name" value="Phosphatidylinositol 3-kinase Catalytic Subunit, Chain A, domain 1"/>
    <property type="match status" value="1"/>
</dbReference>
<dbReference type="PANTHER" id="PTHR14942:SF9">
    <property type="entry name" value="OS02G0188500 PROTEIN"/>
    <property type="match status" value="1"/>
</dbReference>
<dbReference type="Pfam" id="PF18036">
    <property type="entry name" value="Ubiquitin_4"/>
    <property type="match status" value="1"/>
</dbReference>
<name>A0A2P5DUT9_PARAD</name>
<dbReference type="InterPro" id="IPR029071">
    <property type="entry name" value="Ubiquitin-like_domsf"/>
</dbReference>
<feature type="domain" description="SNRNP25 ubiquitin-like" evidence="1">
    <location>
        <begin position="39"/>
        <end position="125"/>
    </location>
</feature>
<protein>
    <submittedName>
        <fullName evidence="2">Ubiquitin-related domain containing protein</fullName>
    </submittedName>
</protein>
<evidence type="ECO:0000313" key="2">
    <source>
        <dbReference type="EMBL" id="PON77055.1"/>
    </source>
</evidence>
<evidence type="ECO:0000313" key="3">
    <source>
        <dbReference type="Proteomes" id="UP000237105"/>
    </source>
</evidence>
<dbReference type="OrthoDB" id="72819at2759"/>
<proteinExistence type="predicted"/>
<dbReference type="CDD" id="cd17058">
    <property type="entry name" value="Ubl_SNRNP25"/>
    <property type="match status" value="1"/>
</dbReference>